<dbReference type="InterPro" id="IPR016024">
    <property type="entry name" value="ARM-type_fold"/>
</dbReference>
<comment type="caution">
    <text evidence="1">The sequence shown here is derived from an EMBL/GenBank/DDBJ whole genome shotgun (WGS) entry which is preliminary data.</text>
</comment>
<name>A0AAD7F916_9AGAR</name>
<dbReference type="EMBL" id="JARKIF010000061">
    <property type="protein sequence ID" value="KAJ7606227.1"/>
    <property type="molecule type" value="Genomic_DNA"/>
</dbReference>
<reference evidence="1" key="1">
    <citation type="submission" date="2023-03" db="EMBL/GenBank/DDBJ databases">
        <title>Massive genome expansion in bonnet fungi (Mycena s.s.) driven by repeated elements and novel gene families across ecological guilds.</title>
        <authorList>
            <consortium name="Lawrence Berkeley National Laboratory"/>
            <person name="Harder C.B."/>
            <person name="Miyauchi S."/>
            <person name="Viragh M."/>
            <person name="Kuo A."/>
            <person name="Thoen E."/>
            <person name="Andreopoulos B."/>
            <person name="Lu D."/>
            <person name="Skrede I."/>
            <person name="Drula E."/>
            <person name="Henrissat B."/>
            <person name="Morin E."/>
            <person name="Kohler A."/>
            <person name="Barry K."/>
            <person name="LaButti K."/>
            <person name="Morin E."/>
            <person name="Salamov A."/>
            <person name="Lipzen A."/>
            <person name="Mereny Z."/>
            <person name="Hegedus B."/>
            <person name="Baldrian P."/>
            <person name="Stursova M."/>
            <person name="Weitz H."/>
            <person name="Taylor A."/>
            <person name="Grigoriev I.V."/>
            <person name="Nagy L.G."/>
            <person name="Martin F."/>
            <person name="Kauserud H."/>
        </authorList>
    </citation>
    <scope>NUCLEOTIDE SEQUENCE</scope>
    <source>
        <strain evidence="1">9284</strain>
    </source>
</reference>
<gene>
    <name evidence="1" type="ORF">FB45DRAFT_1068702</name>
</gene>
<proteinExistence type="predicted"/>
<dbReference type="Proteomes" id="UP001221142">
    <property type="component" value="Unassembled WGS sequence"/>
</dbReference>
<protein>
    <submittedName>
        <fullName evidence="1">Uncharacterized protein</fullName>
    </submittedName>
</protein>
<sequence length="768" mass="87313">MPPLQRQETRGSLRSWWSDSNPMLHISPTINIHALAKPLMRFMYHRQALGIMELNRDAPLSKELLEIYLSYLSSNHVSRATQKLVQEYVWERVIADPEATDRLELYSPFLDDILHMLESNTGPLESSDRHLLRLVCSVMETLLLRCFGVGNVFDSRKWEPILWNESNSAKKTIMLDITSILGVCRTSQAVAIALLESDNVETRQYTWLLIHYLDGFTQMALIQTIPTEKWGHILRQVPSTPFTQQVHDIRSNHVSRATQKLVQEYVWERVIADPEATDRLELYSPVLDDILHVLESLENIGPLDFSEFRLQRLACLVMETLLLRGLGASVSEFRIWDTAKLWRWRDLESNDAMIPTILDIRSILGACRTPEAIATELLESDNEPTRRYTWLLVQDLDWSTQIALIKMIPTEKWGNILSKGNQSFQEELISVLIKIAGRPNGAAGIITADILEALDLHWDQKKPAHLHGIFTLLKCLVKQDFSVPAILKTNLVKKFAHACCRCLDQSRFDCREINGHLGAELPVEELAENADLAAAIWAGIDPEHLQKGFTDAKTTCTRTRLCILVNALAKHDGLVPGLIQANIIGQLVERWRHDYVPRVSRKAAVALASISRFPHNATAIVEALGGMENLMELLTSPQRDRCHLGYPCTTCYLFIFLTRDKRNVARFFQSPQSIERLEHFVSNPQAHEDASLKAAALLADLGQPSEAGAPLVNMARISKCIRERATTPSASHKLRRELEQLTHRVSSEPFTPLHYNFAFDLYLVRNEY</sequence>
<evidence type="ECO:0000313" key="1">
    <source>
        <dbReference type="EMBL" id="KAJ7606227.1"/>
    </source>
</evidence>
<accession>A0AAD7F916</accession>
<dbReference type="AlphaFoldDB" id="A0AAD7F916"/>
<dbReference type="SUPFAM" id="SSF48371">
    <property type="entry name" value="ARM repeat"/>
    <property type="match status" value="1"/>
</dbReference>
<dbReference type="InterPro" id="IPR011989">
    <property type="entry name" value="ARM-like"/>
</dbReference>
<dbReference type="Gene3D" id="1.25.10.10">
    <property type="entry name" value="Leucine-rich Repeat Variant"/>
    <property type="match status" value="1"/>
</dbReference>
<keyword evidence="2" id="KW-1185">Reference proteome</keyword>
<evidence type="ECO:0000313" key="2">
    <source>
        <dbReference type="Proteomes" id="UP001221142"/>
    </source>
</evidence>
<organism evidence="1 2">
    <name type="scientific">Roridomyces roridus</name>
    <dbReference type="NCBI Taxonomy" id="1738132"/>
    <lineage>
        <taxon>Eukaryota</taxon>
        <taxon>Fungi</taxon>
        <taxon>Dikarya</taxon>
        <taxon>Basidiomycota</taxon>
        <taxon>Agaricomycotina</taxon>
        <taxon>Agaricomycetes</taxon>
        <taxon>Agaricomycetidae</taxon>
        <taxon>Agaricales</taxon>
        <taxon>Marasmiineae</taxon>
        <taxon>Mycenaceae</taxon>
        <taxon>Roridomyces</taxon>
    </lineage>
</organism>